<evidence type="ECO:0000256" key="8">
    <source>
        <dbReference type="RuleBase" id="RU004479"/>
    </source>
</evidence>
<dbReference type="SUPFAM" id="SSF48557">
    <property type="entry name" value="L-aspartase-like"/>
    <property type="match status" value="1"/>
</dbReference>
<comment type="subcellular location">
    <subcellularLocation>
        <location evidence="9">Cytoplasm</location>
    </subcellularLocation>
</comment>
<evidence type="ECO:0000256" key="7">
    <source>
        <dbReference type="RuleBase" id="RU003954"/>
    </source>
</evidence>
<evidence type="ECO:0000256" key="4">
    <source>
        <dbReference type="ARBA" id="ARBA00023239"/>
    </source>
</evidence>
<dbReference type="InterPro" id="IPR001106">
    <property type="entry name" value="Aromatic_Lyase"/>
</dbReference>
<dbReference type="Proteomes" id="UP000215215">
    <property type="component" value="Unassembled WGS sequence"/>
</dbReference>
<dbReference type="GO" id="GO:0004397">
    <property type="term" value="F:histidine ammonia-lyase activity"/>
    <property type="evidence" value="ECO:0007669"/>
    <property type="project" value="UniProtKB-UniRule"/>
</dbReference>
<dbReference type="Gene3D" id="1.10.275.10">
    <property type="entry name" value="Fumarase/aspartase (N-terminal domain)"/>
    <property type="match status" value="1"/>
</dbReference>
<dbReference type="CDD" id="cd00332">
    <property type="entry name" value="PAL-HAL"/>
    <property type="match status" value="1"/>
</dbReference>
<evidence type="ECO:0000256" key="6">
    <source>
        <dbReference type="NCBIfam" id="TIGR01225"/>
    </source>
</evidence>
<comment type="catalytic activity">
    <reaction evidence="5 8">
        <text>L-histidine = trans-urocanate + NH4(+)</text>
        <dbReference type="Rhea" id="RHEA:21232"/>
        <dbReference type="ChEBI" id="CHEBI:17771"/>
        <dbReference type="ChEBI" id="CHEBI:28938"/>
        <dbReference type="ChEBI" id="CHEBI:57595"/>
        <dbReference type="EC" id="4.3.1.3"/>
    </reaction>
</comment>
<gene>
    <name evidence="10" type="primary">hutH</name>
    <name evidence="10" type="ORF">CH333_05555</name>
</gene>
<dbReference type="GO" id="GO:0019557">
    <property type="term" value="P:L-histidine catabolic process to glutamate and formate"/>
    <property type="evidence" value="ECO:0007669"/>
    <property type="project" value="UniProtKB-UniPathway"/>
</dbReference>
<dbReference type="GO" id="GO:0005737">
    <property type="term" value="C:cytoplasm"/>
    <property type="evidence" value="ECO:0007669"/>
    <property type="project" value="UniProtKB-SubCell"/>
</dbReference>
<evidence type="ECO:0000256" key="5">
    <source>
        <dbReference type="ARBA" id="ARBA00049269"/>
    </source>
</evidence>
<comment type="pathway">
    <text evidence="1 8">Amino-acid degradation; L-histidine degradation into L-glutamate; N-formimidoyl-L-glutamate from L-histidine: step 1/3.</text>
</comment>
<comment type="similarity">
    <text evidence="7">Belongs to the PAL/histidase family.</text>
</comment>
<dbReference type="FunFam" id="1.10.275.10:FF:000005">
    <property type="entry name" value="Histidine ammonia-lyase"/>
    <property type="match status" value="1"/>
</dbReference>
<evidence type="ECO:0000256" key="3">
    <source>
        <dbReference type="ARBA" id="ARBA00022808"/>
    </source>
</evidence>
<comment type="caution">
    <text evidence="10">The sequence shown here is derived from an EMBL/GenBank/DDBJ whole genome shotgun (WGS) entry which is preliminary data.</text>
</comment>
<organism evidence="10 11">
    <name type="scientific">candidate division WOR-3 bacterium JGI_Cruoil_03_44_89</name>
    <dbReference type="NCBI Taxonomy" id="1973748"/>
    <lineage>
        <taxon>Bacteria</taxon>
        <taxon>Bacteria division WOR-3</taxon>
    </lineage>
</organism>
<dbReference type="UniPathway" id="UPA00379">
    <property type="reaction ID" value="UER00549"/>
</dbReference>
<dbReference type="InterPro" id="IPR022313">
    <property type="entry name" value="Phe/His_NH3-lyase_AS"/>
</dbReference>
<evidence type="ECO:0000256" key="2">
    <source>
        <dbReference type="ARBA" id="ARBA00012994"/>
    </source>
</evidence>
<evidence type="ECO:0000313" key="11">
    <source>
        <dbReference type="Proteomes" id="UP000215215"/>
    </source>
</evidence>
<name>A0A235BTF1_UNCW3</name>
<sequence>MRDKSIIIDGTSLTIEDVVRVARGNARVSLSPLARNKCEKSSRWIEKMGRGKSPIYGVNTGFGSKEGVRIPEKDLQTLQRNLILSHSAGVGEILDRETVRAMMLLRANALSTGFSGVRPFLIENILSLLNDNVYPVVPEKGSVGASGDLAPLSHLALLLIGEGNAFIDDKKVSAARALKHAGIAPISLAPKEGLALINGNQLSTGIGVITLYDCQNLFSTALTSAGLALEALLAHKDAFCPEYLRTRPQEGVMEVSKSITSLLEGSQLIGADRGNTQDAYSLRCIPQVYGTVLSSMMWVKNILKVEINSATDNPLIFPGLDAAISGCNFHGEPIAVAMDLLGIVTSNLGNITERQIMRLLSSFLSKGLPSFLAKKEGLESGYMLAQYSAAALVSENKVLSHPASCDSIPTSEDQEDYVSMAPIAARKAREIFKNTRSTVAIELLCSAEAVDIRTKGDFSLLGGGTRVVQELIREKIPPLTRDRIVSRDIKLMEELIEENEILDRIKDTGIILLSLR</sequence>
<dbReference type="PANTHER" id="PTHR10362">
    <property type="entry name" value="HISTIDINE AMMONIA-LYASE"/>
    <property type="match status" value="1"/>
</dbReference>
<dbReference type="EMBL" id="NOZQ01000115">
    <property type="protein sequence ID" value="OYD15501.1"/>
    <property type="molecule type" value="Genomic_DNA"/>
</dbReference>
<keyword evidence="3 8" id="KW-0369">Histidine metabolism</keyword>
<dbReference type="NCBIfam" id="NF006871">
    <property type="entry name" value="PRK09367.1"/>
    <property type="match status" value="1"/>
</dbReference>
<evidence type="ECO:0000256" key="1">
    <source>
        <dbReference type="ARBA" id="ARBA00005113"/>
    </source>
</evidence>
<evidence type="ECO:0000313" key="10">
    <source>
        <dbReference type="EMBL" id="OYD15501.1"/>
    </source>
</evidence>
<protein>
    <recommendedName>
        <fullName evidence="2 6">Histidine ammonia-lyase</fullName>
        <ecNumber evidence="2 6">4.3.1.3</ecNumber>
    </recommendedName>
</protein>
<dbReference type="InterPro" id="IPR024083">
    <property type="entry name" value="Fumarase/histidase_N"/>
</dbReference>
<dbReference type="PROSITE" id="PS00488">
    <property type="entry name" value="PAL_HISTIDASE"/>
    <property type="match status" value="1"/>
</dbReference>
<reference evidence="10 11" key="1">
    <citation type="submission" date="2017-07" db="EMBL/GenBank/DDBJ databases">
        <title>Recovery of genomes from metagenomes via a dereplication, aggregation, and scoring strategy.</title>
        <authorList>
            <person name="Sieber C.M."/>
            <person name="Probst A.J."/>
            <person name="Sharrar A."/>
            <person name="Thomas B.C."/>
            <person name="Hess M."/>
            <person name="Tringe S.G."/>
            <person name="Banfield J.F."/>
        </authorList>
    </citation>
    <scope>NUCLEOTIDE SEQUENCE [LARGE SCALE GENOMIC DNA]</scope>
    <source>
        <strain evidence="10">JGI_Cruoil_03_44_89</strain>
    </source>
</reference>
<accession>A0A235BTF1</accession>
<dbReference type="InterPro" id="IPR005921">
    <property type="entry name" value="HutH"/>
</dbReference>
<dbReference type="AlphaFoldDB" id="A0A235BTF1"/>
<dbReference type="InterPro" id="IPR008948">
    <property type="entry name" value="L-Aspartase-like"/>
</dbReference>
<dbReference type="Pfam" id="PF00221">
    <property type="entry name" value="Lyase_aromatic"/>
    <property type="match status" value="1"/>
</dbReference>
<dbReference type="Gene3D" id="1.20.200.10">
    <property type="entry name" value="Fumarase/aspartase (Central domain)"/>
    <property type="match status" value="1"/>
</dbReference>
<keyword evidence="4 7" id="KW-0456">Lyase</keyword>
<proteinExistence type="inferred from homology"/>
<dbReference type="NCBIfam" id="TIGR01225">
    <property type="entry name" value="hutH"/>
    <property type="match status" value="1"/>
</dbReference>
<dbReference type="EC" id="4.3.1.3" evidence="2 6"/>
<dbReference type="GO" id="GO:0019556">
    <property type="term" value="P:L-histidine catabolic process to glutamate and formamide"/>
    <property type="evidence" value="ECO:0007669"/>
    <property type="project" value="UniProtKB-UniPathway"/>
</dbReference>
<evidence type="ECO:0000256" key="9">
    <source>
        <dbReference type="RuleBase" id="RU004480"/>
    </source>
</evidence>